<accession>A0A8S1WV95</accession>
<keyword evidence="2" id="KW-1185">Reference proteome</keyword>
<dbReference type="GO" id="GO:0002182">
    <property type="term" value="P:cytoplasmic translational elongation"/>
    <property type="evidence" value="ECO:0007669"/>
    <property type="project" value="InterPro"/>
</dbReference>
<protein>
    <submittedName>
        <fullName evidence="1">Uncharacterized protein</fullName>
    </submittedName>
</protein>
<dbReference type="EMBL" id="CAJJDO010000103">
    <property type="protein sequence ID" value="CAD8193252.1"/>
    <property type="molecule type" value="Genomic_DNA"/>
</dbReference>
<organism evidence="1 2">
    <name type="scientific">Paramecium pentaurelia</name>
    <dbReference type="NCBI Taxonomy" id="43138"/>
    <lineage>
        <taxon>Eukaryota</taxon>
        <taxon>Sar</taxon>
        <taxon>Alveolata</taxon>
        <taxon>Ciliophora</taxon>
        <taxon>Intramacronucleata</taxon>
        <taxon>Oligohymenophorea</taxon>
        <taxon>Peniculida</taxon>
        <taxon>Parameciidae</taxon>
        <taxon>Paramecium</taxon>
    </lineage>
</organism>
<dbReference type="OrthoDB" id="318409at2759"/>
<evidence type="ECO:0000313" key="1">
    <source>
        <dbReference type="EMBL" id="CAD8193252.1"/>
    </source>
</evidence>
<dbReference type="AlphaFoldDB" id="A0A8S1WV95"/>
<dbReference type="CDD" id="cd05833">
    <property type="entry name" value="Ribosomal_P2"/>
    <property type="match status" value="1"/>
</dbReference>
<proteinExistence type="predicted"/>
<comment type="caution">
    <text evidence="1">The sequence shown here is derived from an EMBL/GenBank/DDBJ whole genome shotgun (WGS) entry which is preliminary data.</text>
</comment>
<gene>
    <name evidence="1" type="ORF">PPENT_87.1.T1030196</name>
</gene>
<dbReference type="Proteomes" id="UP000689195">
    <property type="component" value="Unassembled WGS sequence"/>
</dbReference>
<dbReference type="GO" id="GO:0022625">
    <property type="term" value="C:cytosolic large ribosomal subunit"/>
    <property type="evidence" value="ECO:0007669"/>
    <property type="project" value="InterPro"/>
</dbReference>
<dbReference type="InterPro" id="IPR044076">
    <property type="entry name" value="Ribosomal_P2"/>
</dbReference>
<sequence>MSDYNVYMAKDSTTTQSFLITLIDGTGSMSSEYQVIVDAHNTTFFDLGQKQMKYQWEEQLYDLHPFRCAGSGNITLTFKTIFQKLLNNEYPKNITIVFISDGQERFEFDELKILIEQMKLKYLIQFISVAVGNQFPNTISNILRNSIHNQNSSCPTIFEVERGGSSQQKLQQEFTTIFQQIKQLLNVQLKHFQVNQPVYQTIASKVTTQTVVPNEPFLTKDDGNNKNLQLDGEQIKPTLNPLHIGQLIQNSVQQEVIEAATKKDPNSGQNFEKMKAVVQQIVSKIEINNEEKDQETIKVLVPLLDLVDKFAEGNLRVQDLDEKKMTMLQKNINQKDEITQFIDIFAKDNHVEQNQSKGKVEINLQTKLNKAKLGCYVRSNITKKPLDLCQSIWQIVSQSLIDYQKLIEKDQTQDIKALMIEFKNILDQQLEKIFKYQKFEQLNQKNQIILSKLNEILRRITKLVSQKTPINIIDLISIIDFSQNFNVEKFDIEAQQKIIVPEINQYDYLPKSIQPINQNNNVRVSYIATYALLLLGGNKQPTKDDVAHVLQVADIDPNLFEIETLVDTLKDKDLNQIMQEGKLKMSQLNN</sequence>
<name>A0A8S1WV95_9CILI</name>
<reference evidence="1" key="1">
    <citation type="submission" date="2021-01" db="EMBL/GenBank/DDBJ databases">
        <authorList>
            <consortium name="Genoscope - CEA"/>
            <person name="William W."/>
        </authorList>
    </citation>
    <scope>NUCLEOTIDE SEQUENCE</scope>
</reference>
<dbReference type="GO" id="GO:0003735">
    <property type="term" value="F:structural constituent of ribosome"/>
    <property type="evidence" value="ECO:0007669"/>
    <property type="project" value="InterPro"/>
</dbReference>
<evidence type="ECO:0000313" key="2">
    <source>
        <dbReference type="Proteomes" id="UP000689195"/>
    </source>
</evidence>